<name>A0A8S9RG88_BRACR</name>
<accession>A0A8S9RG88</accession>
<dbReference type="AlphaFoldDB" id="A0A8S9RG88"/>
<evidence type="ECO:0000313" key="2">
    <source>
        <dbReference type="EMBL" id="KAF3571930.1"/>
    </source>
</evidence>
<dbReference type="Proteomes" id="UP000712600">
    <property type="component" value="Unassembled WGS sequence"/>
</dbReference>
<feature type="region of interest" description="Disordered" evidence="1">
    <location>
        <begin position="77"/>
        <end position="132"/>
    </location>
</feature>
<comment type="caution">
    <text evidence="2">The sequence shown here is derived from an EMBL/GenBank/DDBJ whole genome shotgun (WGS) entry which is preliminary data.</text>
</comment>
<protein>
    <submittedName>
        <fullName evidence="2">Uncharacterized protein</fullName>
    </submittedName>
</protein>
<gene>
    <name evidence="2" type="ORF">F2Q69_00060221</name>
</gene>
<organism evidence="2 3">
    <name type="scientific">Brassica cretica</name>
    <name type="common">Mustard</name>
    <dbReference type="NCBI Taxonomy" id="69181"/>
    <lineage>
        <taxon>Eukaryota</taxon>
        <taxon>Viridiplantae</taxon>
        <taxon>Streptophyta</taxon>
        <taxon>Embryophyta</taxon>
        <taxon>Tracheophyta</taxon>
        <taxon>Spermatophyta</taxon>
        <taxon>Magnoliopsida</taxon>
        <taxon>eudicotyledons</taxon>
        <taxon>Gunneridae</taxon>
        <taxon>Pentapetalae</taxon>
        <taxon>rosids</taxon>
        <taxon>malvids</taxon>
        <taxon>Brassicales</taxon>
        <taxon>Brassicaceae</taxon>
        <taxon>Brassiceae</taxon>
        <taxon>Brassica</taxon>
    </lineage>
</organism>
<evidence type="ECO:0000256" key="1">
    <source>
        <dbReference type="SAM" id="MobiDB-lite"/>
    </source>
</evidence>
<evidence type="ECO:0000313" key="3">
    <source>
        <dbReference type="Proteomes" id="UP000712600"/>
    </source>
</evidence>
<feature type="compositionally biased region" description="Basic and acidic residues" evidence="1">
    <location>
        <begin position="104"/>
        <end position="132"/>
    </location>
</feature>
<reference evidence="2" key="1">
    <citation type="submission" date="2019-12" db="EMBL/GenBank/DDBJ databases">
        <title>Genome sequencing and annotation of Brassica cretica.</title>
        <authorList>
            <person name="Studholme D.J."/>
            <person name="Sarris P."/>
        </authorList>
    </citation>
    <scope>NUCLEOTIDE SEQUENCE</scope>
    <source>
        <strain evidence="2">PFS-109/04</strain>
        <tissue evidence="2">Leaf</tissue>
    </source>
</reference>
<dbReference type="EMBL" id="QGKX02000095">
    <property type="protein sequence ID" value="KAF3571930.1"/>
    <property type="molecule type" value="Genomic_DNA"/>
</dbReference>
<sequence>MGLLRRTVRATTRVLFTNVDDPIVRQRVAVANPFVSLLSIASDLDPIGSLASNITGSPSMSPNRSIQQLWTRRPIDRSTRIGPNAPSLFSFRIPPPGRRHRTTQQREIRRREPSSAAETRFDGALRKQEEVG</sequence>
<proteinExistence type="predicted"/>